<gene>
    <name evidence="2" type="primary">PocGH01_00085700</name>
    <name evidence="2" type="ORF">POCGH01_00085700</name>
</gene>
<reference evidence="2 3" key="1">
    <citation type="submission" date="2016-06" db="EMBL/GenBank/DDBJ databases">
        <authorList>
            <consortium name="Pathogen Informatics"/>
        </authorList>
    </citation>
    <scope>NUCLEOTIDE SEQUENCE [LARGE SCALE GENOMIC DNA]</scope>
    <source>
        <strain evidence="2">PocGH01</strain>
    </source>
</reference>
<dbReference type="Pfam" id="PF05795">
    <property type="entry name" value="Plasmodium_Vir"/>
    <property type="match status" value="2"/>
</dbReference>
<sequence length="304" mass="35988">MTKITEENLAPQKFYSLLNLDEDESILKTLKSHIAITAFLDDVKTKKILSKIVRNIRLIDSHYSDSREKRCKVLNYWVDDQINEYEKNPGQESIRSLKQYIDSVFNDIFLKEPKYENVCTRQENVYGSTQKELKKELDEFCENRESLKCNIWKGDNECSEYNNYIREKKQSFTEKKTICQRNDCHINDNCTLINLDLTFREINCSGLYDKEKLETMEYTKSKYTSLEIGFFIIVSLLLFFCVYLFLSKFTNIGSMIRNQLRKKNIISKNMETEDYEESLGFSSNSVPINSNDRSYYIEYNSLLN</sequence>
<keyword evidence="3" id="KW-1185">Reference proteome</keyword>
<keyword evidence="1" id="KW-1133">Transmembrane helix</keyword>
<evidence type="ECO:0000313" key="3">
    <source>
        <dbReference type="Proteomes" id="UP000242942"/>
    </source>
</evidence>
<protein>
    <submittedName>
        <fullName evidence="2">PIR protein</fullName>
    </submittedName>
</protein>
<dbReference type="EMBL" id="FLRI01000025">
    <property type="protein sequence ID" value="SBT83067.1"/>
    <property type="molecule type" value="Genomic_DNA"/>
</dbReference>
<dbReference type="Proteomes" id="UP000242942">
    <property type="component" value="Unassembled WGS sequence"/>
</dbReference>
<evidence type="ECO:0000256" key="1">
    <source>
        <dbReference type="SAM" id="Phobius"/>
    </source>
</evidence>
<proteinExistence type="predicted"/>
<dbReference type="VEuPathDB" id="PlasmoDB:POWCR01_130007700"/>
<keyword evidence="1" id="KW-0812">Transmembrane</keyword>
<feature type="transmembrane region" description="Helical" evidence="1">
    <location>
        <begin position="228"/>
        <end position="246"/>
    </location>
</feature>
<accession>A0A1D3JBS8</accession>
<organism evidence="2 3">
    <name type="scientific">Plasmodium ovale</name>
    <name type="common">malaria parasite P. ovale</name>
    <dbReference type="NCBI Taxonomy" id="36330"/>
    <lineage>
        <taxon>Eukaryota</taxon>
        <taxon>Sar</taxon>
        <taxon>Alveolata</taxon>
        <taxon>Apicomplexa</taxon>
        <taxon>Aconoidasida</taxon>
        <taxon>Haemosporida</taxon>
        <taxon>Plasmodiidae</taxon>
        <taxon>Plasmodium</taxon>
        <taxon>Plasmodium (Plasmodium)</taxon>
    </lineage>
</organism>
<name>A0A1D3JBS8_PLAOA</name>
<keyword evidence="1" id="KW-0472">Membrane</keyword>
<dbReference type="AlphaFoldDB" id="A0A1D3JBS8"/>
<dbReference type="InterPro" id="IPR008780">
    <property type="entry name" value="Plasmodium_Vir"/>
</dbReference>
<dbReference type="OrthoDB" id="379990at2759"/>
<dbReference type="VEuPathDB" id="PlasmoDB:PocGH01_00085700"/>
<evidence type="ECO:0000313" key="2">
    <source>
        <dbReference type="EMBL" id="SBT83067.1"/>
    </source>
</evidence>